<feature type="domain" description="DUF4216" evidence="1">
    <location>
        <begin position="440"/>
        <end position="506"/>
    </location>
</feature>
<dbReference type="AlphaFoldDB" id="A0A5D3E4X2"/>
<dbReference type="SUPFAM" id="SSF54001">
    <property type="entry name" value="Cysteine proteinases"/>
    <property type="match status" value="1"/>
</dbReference>
<dbReference type="Pfam" id="PF02992">
    <property type="entry name" value="Transposase_21"/>
    <property type="match status" value="1"/>
</dbReference>
<evidence type="ECO:0000259" key="1">
    <source>
        <dbReference type="Pfam" id="PF13952"/>
    </source>
</evidence>
<name>A0A5D3E4X2_CUCMM</name>
<dbReference type="PANTHER" id="PTHR48258">
    <property type="entry name" value="DUF4218 DOMAIN-CONTAINING PROTEIN-RELATED"/>
    <property type="match status" value="1"/>
</dbReference>
<evidence type="ECO:0000313" key="3">
    <source>
        <dbReference type="EMBL" id="TYK30621.1"/>
    </source>
</evidence>
<dbReference type="InterPro" id="IPR038765">
    <property type="entry name" value="Papain-like_cys_pep_sf"/>
</dbReference>
<dbReference type="Pfam" id="PF13952">
    <property type="entry name" value="DUF4216"/>
    <property type="match status" value="1"/>
</dbReference>
<dbReference type="Proteomes" id="UP000321947">
    <property type="component" value="Unassembled WGS sequence"/>
</dbReference>
<proteinExistence type="predicted"/>
<dbReference type="EMBL" id="SSTD01000331">
    <property type="protein sequence ID" value="TYK30621.1"/>
    <property type="molecule type" value="Genomic_DNA"/>
</dbReference>
<reference evidence="3 4" key="1">
    <citation type="submission" date="2019-08" db="EMBL/GenBank/DDBJ databases">
        <title>Draft genome sequences of two oriental melons (Cucumis melo L. var makuwa).</title>
        <authorList>
            <person name="Kwon S.-Y."/>
        </authorList>
    </citation>
    <scope>NUCLEOTIDE SEQUENCE [LARGE SCALE GENOMIC DNA]</scope>
    <source>
        <strain evidence="4">cv. Chang Bougi</strain>
        <tissue evidence="3">Leaf</tissue>
    </source>
</reference>
<sequence>MFKNSEYAKNLCWHANDMKVDGVLRHPVDTPSWRLVDHLWPDFGFEPRNLRLGLSTYGINPYRDLSTKYSCWPVIAIIDLRIKPFHAKNVLMNIIGTLLDIPGKSKDGLSARLDLVEMNIRPELAPMFDGSRTYIPATCYTLSREEKVSICRTLSDLKVPKGYSSNFRSLVSLKNLMLSSLKSHDCHVLMQQLLLVAIRGVLPNNVRVAITRLCSFFNAICSRTLRISDLDKLQQDVETLCLLEKYFPPSFFTIMVHLCVHLVREAKLCGPIYLQWMYPFERYIKVLKSFVRNRNRPERSIAEANICEDAVEFCSEFLSGLDLIGLGSFKSREEGRIERTLSAGSSVIPSQVMREIQKGQVVSTTIRWIAHGPHPVVMIYKGYKVNGICYNTKPRDDTRTVQNSGVMFVASTMHMASAKDKNPIIADMSFYSVIQGIWKVSYNTLGVTLFRCDWVDTKDGVRVDDLRFTLVDLNRIGHYSDSFILASQVRQVFYVKDPSDGRWSVVVKPQEKDFVDNCYNDELDDTSLHCPVILECPTDMTREDEEIPYIRVDCEGTWGTFDSKLEDLLVWNITYQTMTLGKQARLEAGCSSISSTEGVINKGKGTRGPMGMSEITRVSCDGHKRVVEYNELDQPIGESATKLKSFIGTTVRVHVPISYQSWKDGGFVVDPRSKKSILQNMVSNKGRERRKNNKYNHRMSRKGYANLAEEMLIDRALVWKKAQTTKDGEIPDIDTKEVANKIDNLLVSKRATHSMDNVTCDILSQAIGGNDPQERFQGWINTSHRHKRVPEVATKGETNESKIKRQMVSKSIDTLDDANDHDAEEENRQVLEDLTIEKQDKVGDENKYVCASIETLTKVKDNVVSAGTIFYYDMDGDNVKVSVDMVAMVIASFLFQQGKMKSVYQVDPRLPSLTLNTKKTPVTLRLLLWELDYIGSKIQIHPISTQCIDAFMFHLYKVVEEKGTLGSYNLADAGSVSVGISKEDRAQILNARLLGTDHCQILMFPYNSGNHWCLIAIDFSMGTAYWMDRLRNRINNDASDVVRMAFDISNKKKPVWRIIKCPKQGGIMECGCVDYPAVMVVIDKHRCLWNGGGKSMFRFINDLGSEEQGGGSAKFMFNLNFDFRRGEGVGNWRGGEDTFMFNNDLGRRE</sequence>
<dbReference type="InterPro" id="IPR025452">
    <property type="entry name" value="DUF4218"/>
</dbReference>
<dbReference type="Gene3D" id="3.40.395.10">
    <property type="entry name" value="Adenoviral Proteinase, Chain A"/>
    <property type="match status" value="1"/>
</dbReference>
<accession>A0A5D3E4X2</accession>
<protein>
    <submittedName>
        <fullName evidence="3">Transposase</fullName>
    </submittedName>
</protein>
<comment type="caution">
    <text evidence="3">The sequence shown here is derived from an EMBL/GenBank/DDBJ whole genome shotgun (WGS) entry which is preliminary data.</text>
</comment>
<dbReference type="InterPro" id="IPR004242">
    <property type="entry name" value="Transposase_21"/>
</dbReference>
<feature type="domain" description="DUF4218" evidence="2">
    <location>
        <begin position="220"/>
        <end position="322"/>
    </location>
</feature>
<organism evidence="3 4">
    <name type="scientific">Cucumis melo var. makuwa</name>
    <name type="common">Oriental melon</name>
    <dbReference type="NCBI Taxonomy" id="1194695"/>
    <lineage>
        <taxon>Eukaryota</taxon>
        <taxon>Viridiplantae</taxon>
        <taxon>Streptophyta</taxon>
        <taxon>Embryophyta</taxon>
        <taxon>Tracheophyta</taxon>
        <taxon>Spermatophyta</taxon>
        <taxon>Magnoliopsida</taxon>
        <taxon>eudicotyledons</taxon>
        <taxon>Gunneridae</taxon>
        <taxon>Pentapetalae</taxon>
        <taxon>rosids</taxon>
        <taxon>fabids</taxon>
        <taxon>Cucurbitales</taxon>
        <taxon>Cucurbitaceae</taxon>
        <taxon>Benincaseae</taxon>
        <taxon>Cucumis</taxon>
    </lineage>
</organism>
<dbReference type="InterPro" id="IPR025312">
    <property type="entry name" value="DUF4216"/>
</dbReference>
<evidence type="ECO:0000259" key="2">
    <source>
        <dbReference type="Pfam" id="PF13960"/>
    </source>
</evidence>
<gene>
    <name evidence="3" type="ORF">E5676_scaffold84664G00350</name>
</gene>
<evidence type="ECO:0000313" key="4">
    <source>
        <dbReference type="Proteomes" id="UP000321947"/>
    </source>
</evidence>
<dbReference type="Pfam" id="PF13960">
    <property type="entry name" value="DUF4218"/>
    <property type="match status" value="1"/>
</dbReference>
<dbReference type="PANTHER" id="PTHR48258:SF9">
    <property type="entry name" value="OS01G0348150 PROTEIN"/>
    <property type="match status" value="1"/>
</dbReference>